<gene>
    <name evidence="3" type="ORF">ABNN70_05830</name>
</gene>
<dbReference type="PROSITE" id="PS51756">
    <property type="entry name" value="LXG"/>
    <property type="match status" value="1"/>
</dbReference>
<proteinExistence type="inferred from homology"/>
<organism evidence="3">
    <name type="scientific">Sporolactobacillus sp. Y61</name>
    <dbReference type="NCBI Taxonomy" id="3160863"/>
    <lineage>
        <taxon>Bacteria</taxon>
        <taxon>Bacillati</taxon>
        <taxon>Bacillota</taxon>
        <taxon>Bacilli</taxon>
        <taxon>Bacillales</taxon>
        <taxon>Sporolactobacillaceae</taxon>
        <taxon>Sporolactobacillus</taxon>
    </lineage>
</organism>
<dbReference type="EMBL" id="CP159510">
    <property type="protein sequence ID" value="XCJ17982.1"/>
    <property type="molecule type" value="Genomic_DNA"/>
</dbReference>
<dbReference type="AlphaFoldDB" id="A0AAU8II14"/>
<comment type="similarity">
    <text evidence="1">In the N-terminal section; belongs to the LXG family.</text>
</comment>
<name>A0AAU8II14_9BACL</name>
<sequence>MKIRIAESIRIEEQLSSKVENTTEALRKVQSEINDFTALRFGGETSDSIRSYFGEVHLPLIKSLIQAGEGLDQSYKKMMQRFSAQVDSSSHAVIRSEHLDEVHKDLQRLKSHFDQIHHQLSTDVRSAGDISSFHIPSAARMDEAVERQKHEVSRLKDHFSTFGSADYAGNITPLLSAIGHAMSKIKKDYTPHFGEGSFYTAGSFASSDIGEELVRRTKVVAKKSVQSEPKQELSEDPGQLTINAASAVTAGLPALIARTKGLKMKRAGKYIRITGGKKNLKLFFDRWGKSKTFSNFNVSLSNGQNVSVGRRVIDGKSVMSRQGRHLISESSAVRNYLTKNKLKVFGREFKSNLNDLWNFVSKDSWSKVGHVGKFGKSLGVAGLGFTVYSDINAYRNEKMSVEKAAKISGDIAVDTTTGAGAVAAGAAVGSFFAPPIGTAVGAGAGFLANTALNVKFIKGKSIVDWSKIGMHKLGQGIASWFDNH</sequence>
<accession>A0AAU8II14</accession>
<evidence type="ECO:0000313" key="3">
    <source>
        <dbReference type="EMBL" id="XCJ17982.1"/>
    </source>
</evidence>
<dbReference type="InterPro" id="IPR006829">
    <property type="entry name" value="LXG_dom"/>
</dbReference>
<evidence type="ECO:0000259" key="2">
    <source>
        <dbReference type="PROSITE" id="PS51756"/>
    </source>
</evidence>
<protein>
    <submittedName>
        <fullName evidence="3">T7SS effector LXG polymorphic toxin</fullName>
    </submittedName>
</protein>
<dbReference type="Pfam" id="PF04740">
    <property type="entry name" value="LXG"/>
    <property type="match status" value="1"/>
</dbReference>
<reference evidence="3" key="1">
    <citation type="submission" date="2024-06" db="EMBL/GenBank/DDBJ databases">
        <authorList>
            <person name="Fan A."/>
            <person name="Zhang F.Y."/>
            <person name="Zhang L."/>
        </authorList>
    </citation>
    <scope>NUCLEOTIDE SEQUENCE</scope>
    <source>
        <strain evidence="3">Y61</strain>
    </source>
</reference>
<evidence type="ECO:0000256" key="1">
    <source>
        <dbReference type="ARBA" id="ARBA00034117"/>
    </source>
</evidence>
<dbReference type="RefSeq" id="WP_353949066.1">
    <property type="nucleotide sequence ID" value="NZ_CP159510.1"/>
</dbReference>
<feature type="domain" description="LXG" evidence="2">
    <location>
        <begin position="1"/>
        <end position="230"/>
    </location>
</feature>